<proteinExistence type="inferred from homology"/>
<keyword evidence="6 8" id="KW-0472">Membrane</keyword>
<feature type="transmembrane region" description="Helical" evidence="8">
    <location>
        <begin position="23"/>
        <end position="46"/>
    </location>
</feature>
<evidence type="ECO:0000256" key="5">
    <source>
        <dbReference type="ARBA" id="ARBA00022989"/>
    </source>
</evidence>
<dbReference type="Gene3D" id="2.30.30.60">
    <property type="match status" value="1"/>
</dbReference>
<dbReference type="CDD" id="cd00038">
    <property type="entry name" value="CAP_ED"/>
    <property type="match status" value="1"/>
</dbReference>
<dbReference type="Proteomes" id="UP000190102">
    <property type="component" value="Unassembled WGS sequence"/>
</dbReference>
<sequence length="512" mass="56393">MANSAAQQLNQGMLSLVDLNFILVNKLVVLLVVIVFFVTVTVVRRVQGKSLSSQAPTALKLSLLGLVLLYFEATLTGYPNYSLILARLQSVIVLICLAKLVIYVLVDMMLSLRRHGDVPMLLRDAIRLAVYLAAGIVSLRLVFQVDLSAVITTTTVLTAAIAFAMQTTLSNAFYGFTVQIDPLMTRGSWITIPEKNLFGEIVNVGFRYITLRTLDNNQVLVPNTVVVQSVVTTHGSIRETAQERAALTLTIGLPYELPPEQAKALLLQVLLEETLVLNEPQPAVRLQTMNDSSIVYLLKFWLADPAQRNLALSELQTKAWYAVHRAGWSFPFPHRQLVTVPLKESFPNQRDEILAGVRQSHLFDVLTADEVAHFADSAKLRSFAPGEAAVRQGDAGSSLFFVLRGEMAVEVDGNGVARLGQGRMFGEMSLLTGEPRKATVRACTEAILAELSKSAIAELLDSNDKLMERLGEALSRHTASNQQQQEQQVESSAGERSPVDYLKRLRDFFGKG</sequence>
<keyword evidence="11" id="KW-1185">Reference proteome</keyword>
<dbReference type="PROSITE" id="PS50042">
    <property type="entry name" value="CNMP_BINDING_3"/>
    <property type="match status" value="1"/>
</dbReference>
<dbReference type="InterPro" id="IPR000595">
    <property type="entry name" value="cNMP-bd_dom"/>
</dbReference>
<dbReference type="InterPro" id="IPR006685">
    <property type="entry name" value="MscS_channel_2nd"/>
</dbReference>
<evidence type="ECO:0000256" key="6">
    <source>
        <dbReference type="ARBA" id="ARBA00023136"/>
    </source>
</evidence>
<organism evidence="10 11">
    <name type="scientific">Trichlorobacter thiogenes</name>
    <dbReference type="NCBI Taxonomy" id="115783"/>
    <lineage>
        <taxon>Bacteria</taxon>
        <taxon>Pseudomonadati</taxon>
        <taxon>Thermodesulfobacteriota</taxon>
        <taxon>Desulfuromonadia</taxon>
        <taxon>Geobacterales</taxon>
        <taxon>Geobacteraceae</taxon>
        <taxon>Trichlorobacter</taxon>
    </lineage>
</organism>
<keyword evidence="4 8" id="KW-0812">Transmembrane</keyword>
<dbReference type="Pfam" id="PF00924">
    <property type="entry name" value="MS_channel_2nd"/>
    <property type="match status" value="1"/>
</dbReference>
<dbReference type="Gene3D" id="1.10.287.1260">
    <property type="match status" value="1"/>
</dbReference>
<dbReference type="PANTHER" id="PTHR30221:SF1">
    <property type="entry name" value="SMALL-CONDUCTANCE MECHANOSENSITIVE CHANNEL"/>
    <property type="match status" value="1"/>
</dbReference>
<dbReference type="OrthoDB" id="9775207at2"/>
<dbReference type="AlphaFoldDB" id="A0A1T4QVP7"/>
<feature type="region of interest" description="Disordered" evidence="7">
    <location>
        <begin position="475"/>
        <end position="498"/>
    </location>
</feature>
<dbReference type="InterPro" id="IPR045275">
    <property type="entry name" value="MscS_archaea/bacteria_type"/>
</dbReference>
<comment type="similarity">
    <text evidence="2">Belongs to the MscS (TC 1.A.23) family.</text>
</comment>
<dbReference type="InterPro" id="IPR010920">
    <property type="entry name" value="LSM_dom_sf"/>
</dbReference>
<dbReference type="Gene3D" id="3.30.70.100">
    <property type="match status" value="1"/>
</dbReference>
<feature type="transmembrane region" description="Helical" evidence="8">
    <location>
        <begin position="149"/>
        <end position="176"/>
    </location>
</feature>
<name>A0A1T4QVP7_9BACT</name>
<protein>
    <submittedName>
        <fullName evidence="10">Small-conductance mechanosensitive channel</fullName>
    </submittedName>
</protein>
<comment type="subcellular location">
    <subcellularLocation>
        <location evidence="1">Cell membrane</location>
        <topology evidence="1">Multi-pass membrane protein</topology>
    </subcellularLocation>
</comment>
<reference evidence="11" key="1">
    <citation type="submission" date="2017-02" db="EMBL/GenBank/DDBJ databases">
        <authorList>
            <person name="Varghese N."/>
            <person name="Submissions S."/>
        </authorList>
    </citation>
    <scope>NUCLEOTIDE SEQUENCE [LARGE SCALE GENOMIC DNA]</scope>
    <source>
        <strain evidence="11">ATCC BAA-34</strain>
    </source>
</reference>
<dbReference type="EMBL" id="FUWR01000015">
    <property type="protein sequence ID" value="SKA07706.1"/>
    <property type="molecule type" value="Genomic_DNA"/>
</dbReference>
<dbReference type="InterPro" id="IPR049278">
    <property type="entry name" value="MS_channel_C"/>
</dbReference>
<dbReference type="SUPFAM" id="SSF51206">
    <property type="entry name" value="cAMP-binding domain-like"/>
    <property type="match status" value="1"/>
</dbReference>
<evidence type="ECO:0000256" key="7">
    <source>
        <dbReference type="SAM" id="MobiDB-lite"/>
    </source>
</evidence>
<feature type="transmembrane region" description="Helical" evidence="8">
    <location>
        <begin position="84"/>
        <end position="105"/>
    </location>
</feature>
<dbReference type="SUPFAM" id="SSF82689">
    <property type="entry name" value="Mechanosensitive channel protein MscS (YggB), C-terminal domain"/>
    <property type="match status" value="1"/>
</dbReference>
<dbReference type="InterPro" id="IPR014710">
    <property type="entry name" value="RmlC-like_jellyroll"/>
</dbReference>
<dbReference type="InterPro" id="IPR011066">
    <property type="entry name" value="MscS_channel_C_sf"/>
</dbReference>
<dbReference type="GO" id="GO:0005886">
    <property type="term" value="C:plasma membrane"/>
    <property type="evidence" value="ECO:0007669"/>
    <property type="project" value="UniProtKB-SubCell"/>
</dbReference>
<evidence type="ECO:0000313" key="11">
    <source>
        <dbReference type="Proteomes" id="UP000190102"/>
    </source>
</evidence>
<evidence type="ECO:0000259" key="9">
    <source>
        <dbReference type="PROSITE" id="PS50042"/>
    </source>
</evidence>
<dbReference type="SMART" id="SM00100">
    <property type="entry name" value="cNMP"/>
    <property type="match status" value="1"/>
</dbReference>
<dbReference type="RefSeq" id="WP_078790808.1">
    <property type="nucleotide sequence ID" value="NZ_FUWR01000015.1"/>
</dbReference>
<feature type="domain" description="Cyclic nucleotide-binding" evidence="9">
    <location>
        <begin position="362"/>
        <end position="477"/>
    </location>
</feature>
<evidence type="ECO:0000256" key="1">
    <source>
        <dbReference type="ARBA" id="ARBA00004651"/>
    </source>
</evidence>
<evidence type="ECO:0000256" key="8">
    <source>
        <dbReference type="SAM" id="Phobius"/>
    </source>
</evidence>
<dbReference type="Gene3D" id="2.60.120.10">
    <property type="entry name" value="Jelly Rolls"/>
    <property type="match status" value="1"/>
</dbReference>
<evidence type="ECO:0000256" key="3">
    <source>
        <dbReference type="ARBA" id="ARBA00022475"/>
    </source>
</evidence>
<keyword evidence="5 8" id="KW-1133">Transmembrane helix</keyword>
<evidence type="ECO:0000256" key="2">
    <source>
        <dbReference type="ARBA" id="ARBA00008017"/>
    </source>
</evidence>
<dbReference type="Pfam" id="PF00027">
    <property type="entry name" value="cNMP_binding"/>
    <property type="match status" value="1"/>
</dbReference>
<dbReference type="SUPFAM" id="SSF50182">
    <property type="entry name" value="Sm-like ribonucleoproteins"/>
    <property type="match status" value="1"/>
</dbReference>
<dbReference type="InterPro" id="IPR023408">
    <property type="entry name" value="MscS_beta-dom_sf"/>
</dbReference>
<dbReference type="PANTHER" id="PTHR30221">
    <property type="entry name" value="SMALL-CONDUCTANCE MECHANOSENSITIVE CHANNEL"/>
    <property type="match status" value="1"/>
</dbReference>
<gene>
    <name evidence="10" type="ORF">SAMN02745119_02550</name>
</gene>
<keyword evidence="3" id="KW-1003">Cell membrane</keyword>
<evidence type="ECO:0000256" key="4">
    <source>
        <dbReference type="ARBA" id="ARBA00022692"/>
    </source>
</evidence>
<feature type="transmembrane region" description="Helical" evidence="8">
    <location>
        <begin position="125"/>
        <end position="143"/>
    </location>
</feature>
<dbReference type="Pfam" id="PF21082">
    <property type="entry name" value="MS_channel_3rd"/>
    <property type="match status" value="1"/>
</dbReference>
<dbReference type="STRING" id="115783.SAMN02745119_02550"/>
<dbReference type="GO" id="GO:0008381">
    <property type="term" value="F:mechanosensitive monoatomic ion channel activity"/>
    <property type="evidence" value="ECO:0007669"/>
    <property type="project" value="InterPro"/>
</dbReference>
<dbReference type="InterPro" id="IPR018490">
    <property type="entry name" value="cNMP-bd_dom_sf"/>
</dbReference>
<accession>A0A1T4QVP7</accession>
<evidence type="ECO:0000313" key="10">
    <source>
        <dbReference type="EMBL" id="SKA07706.1"/>
    </source>
</evidence>
<feature type="transmembrane region" description="Helical" evidence="8">
    <location>
        <begin position="58"/>
        <end position="78"/>
    </location>
</feature>